<dbReference type="Proteomes" id="UP000230167">
    <property type="component" value="Unassembled WGS sequence"/>
</dbReference>
<proteinExistence type="predicted"/>
<dbReference type="RefSeq" id="WP_100441013.1">
    <property type="nucleotide sequence ID" value="NZ_CBCPIZ010000007.1"/>
</dbReference>
<sequence>MIDEPVVFSADALNRIDAIRAHPQYDHTKWSDASLEPVRVDVRDHYRRVQRFVCPYCLNLLSVRSAAGSTVEHIAPKATYVGYMFEPLNLCVCCPDCNEYKRNREVHVDPPVKGYVPVNYPSDPKKFRIVHPHFDEYSKHIRRAGILYIPLSEKGSYTFYVCHLGRYISEFGVTDAMFNDLNAVMQRHRFHEG</sequence>
<keyword evidence="1" id="KW-0540">Nuclease</keyword>
<protein>
    <submittedName>
        <fullName evidence="1">HNH endonuclease</fullName>
    </submittedName>
</protein>
<reference evidence="1 2" key="1">
    <citation type="journal article" date="2017" name="Front. Microbiol.">
        <title>Double-Face Meets the Bacterial World: The Opportunistic Pathogen Stenotrophomonas maltophilia.</title>
        <authorList>
            <person name="Lira F."/>
            <person name="Berg G."/>
            <person name="Martinez J.L."/>
        </authorList>
    </citation>
    <scope>NUCLEOTIDE SEQUENCE [LARGE SCALE GENOMIC DNA]</scope>
    <source>
        <strain evidence="1 2">EA1</strain>
    </source>
</reference>
<dbReference type="EMBL" id="NEQV01000004">
    <property type="protein sequence ID" value="PJL28072.1"/>
    <property type="molecule type" value="Genomic_DNA"/>
</dbReference>
<evidence type="ECO:0000313" key="1">
    <source>
        <dbReference type="EMBL" id="PJL28072.1"/>
    </source>
</evidence>
<evidence type="ECO:0000313" key="2">
    <source>
        <dbReference type="Proteomes" id="UP000230167"/>
    </source>
</evidence>
<organism evidence="1 2">
    <name type="scientific">Stenotrophomonas maltophilia</name>
    <name type="common">Pseudomonas maltophilia</name>
    <name type="synonym">Xanthomonas maltophilia</name>
    <dbReference type="NCBI Taxonomy" id="40324"/>
    <lineage>
        <taxon>Bacteria</taxon>
        <taxon>Pseudomonadati</taxon>
        <taxon>Pseudomonadota</taxon>
        <taxon>Gammaproteobacteria</taxon>
        <taxon>Lysobacterales</taxon>
        <taxon>Lysobacteraceae</taxon>
        <taxon>Stenotrophomonas</taxon>
        <taxon>Stenotrophomonas maltophilia group</taxon>
    </lineage>
</organism>
<keyword evidence="1" id="KW-0255">Endonuclease</keyword>
<keyword evidence="1" id="KW-0378">Hydrolase</keyword>
<dbReference type="AlphaFoldDB" id="A0A2J0UAI8"/>
<comment type="caution">
    <text evidence="1">The sequence shown here is derived from an EMBL/GenBank/DDBJ whole genome shotgun (WGS) entry which is preliminary data.</text>
</comment>
<name>A0A2J0UAI8_STEMA</name>
<accession>A0A2J0UAI8</accession>
<dbReference type="GO" id="GO:0004519">
    <property type="term" value="F:endonuclease activity"/>
    <property type="evidence" value="ECO:0007669"/>
    <property type="project" value="UniProtKB-KW"/>
</dbReference>
<dbReference type="OrthoDB" id="9816185at2"/>
<gene>
    <name evidence="1" type="ORF">B9Y64_12600</name>
</gene>
<dbReference type="Gene3D" id="1.10.30.50">
    <property type="match status" value="1"/>
</dbReference>